<evidence type="ECO:0000256" key="1">
    <source>
        <dbReference type="ARBA" id="ARBA00001974"/>
    </source>
</evidence>
<evidence type="ECO:0000256" key="5">
    <source>
        <dbReference type="ARBA" id="ARBA00022827"/>
    </source>
</evidence>
<keyword evidence="5" id="KW-0274">FAD</keyword>
<organism evidence="7">
    <name type="scientific">marine metagenome</name>
    <dbReference type="NCBI Taxonomy" id="408172"/>
    <lineage>
        <taxon>unclassified sequences</taxon>
        <taxon>metagenomes</taxon>
        <taxon>ecological metagenomes</taxon>
    </lineage>
</organism>
<dbReference type="GO" id="GO:0009086">
    <property type="term" value="P:methionine biosynthetic process"/>
    <property type="evidence" value="ECO:0007669"/>
    <property type="project" value="TreeGrafter"/>
</dbReference>
<dbReference type="GO" id="GO:0035999">
    <property type="term" value="P:tetrahydrofolate interconversion"/>
    <property type="evidence" value="ECO:0007669"/>
    <property type="project" value="UniProtKB-UniPathway"/>
</dbReference>
<comment type="cofactor">
    <cofactor evidence="1">
        <name>FAD</name>
        <dbReference type="ChEBI" id="CHEBI:57692"/>
    </cofactor>
</comment>
<dbReference type="AlphaFoldDB" id="A0A381SZ40"/>
<dbReference type="PANTHER" id="PTHR45754:SF3">
    <property type="entry name" value="METHYLENETETRAHYDROFOLATE REDUCTASE (NADPH)"/>
    <property type="match status" value="1"/>
</dbReference>
<name>A0A381SZ40_9ZZZZ</name>
<dbReference type="UniPathway" id="UPA00193"/>
<comment type="pathway">
    <text evidence="2">One-carbon metabolism; tetrahydrofolate interconversion.</text>
</comment>
<dbReference type="GO" id="GO:0071949">
    <property type="term" value="F:FAD binding"/>
    <property type="evidence" value="ECO:0007669"/>
    <property type="project" value="TreeGrafter"/>
</dbReference>
<dbReference type="GO" id="GO:0005829">
    <property type="term" value="C:cytosol"/>
    <property type="evidence" value="ECO:0007669"/>
    <property type="project" value="TreeGrafter"/>
</dbReference>
<dbReference type="GO" id="GO:0004489">
    <property type="term" value="F:methylenetetrahydrofolate reductase [NAD(P)H] activity"/>
    <property type="evidence" value="ECO:0007669"/>
    <property type="project" value="InterPro"/>
</dbReference>
<dbReference type="Gene3D" id="3.20.20.220">
    <property type="match status" value="1"/>
</dbReference>
<dbReference type="CDD" id="cd00537">
    <property type="entry name" value="MTHFR"/>
    <property type="match status" value="1"/>
</dbReference>
<keyword evidence="6" id="KW-0560">Oxidoreductase</keyword>
<dbReference type="SUPFAM" id="SSF51730">
    <property type="entry name" value="FAD-linked oxidoreductase"/>
    <property type="match status" value="1"/>
</dbReference>
<dbReference type="Pfam" id="PF02219">
    <property type="entry name" value="MTHFR"/>
    <property type="match status" value="1"/>
</dbReference>
<dbReference type="PANTHER" id="PTHR45754">
    <property type="entry name" value="METHYLENETETRAHYDROFOLATE REDUCTASE"/>
    <property type="match status" value="1"/>
</dbReference>
<comment type="similarity">
    <text evidence="3">Belongs to the methylenetetrahydrofolate reductase family.</text>
</comment>
<evidence type="ECO:0000313" key="7">
    <source>
        <dbReference type="EMBL" id="SVA08729.1"/>
    </source>
</evidence>
<gene>
    <name evidence="7" type="ORF">METZ01_LOCUS61583</name>
</gene>
<reference evidence="7" key="1">
    <citation type="submission" date="2018-05" db="EMBL/GenBank/DDBJ databases">
        <authorList>
            <person name="Lanie J.A."/>
            <person name="Ng W.-L."/>
            <person name="Kazmierczak K.M."/>
            <person name="Andrzejewski T.M."/>
            <person name="Davidsen T.M."/>
            <person name="Wayne K.J."/>
            <person name="Tettelin H."/>
            <person name="Glass J.I."/>
            <person name="Rusch D."/>
            <person name="Podicherti R."/>
            <person name="Tsui H.-C.T."/>
            <person name="Winkler M.E."/>
        </authorList>
    </citation>
    <scope>NUCLEOTIDE SEQUENCE</scope>
</reference>
<accession>A0A381SZ40</accession>
<evidence type="ECO:0000256" key="6">
    <source>
        <dbReference type="ARBA" id="ARBA00023002"/>
    </source>
</evidence>
<evidence type="ECO:0000256" key="2">
    <source>
        <dbReference type="ARBA" id="ARBA00004777"/>
    </source>
</evidence>
<evidence type="ECO:0000256" key="3">
    <source>
        <dbReference type="ARBA" id="ARBA00006743"/>
    </source>
</evidence>
<keyword evidence="4" id="KW-0285">Flavoprotein</keyword>
<dbReference type="InterPro" id="IPR003171">
    <property type="entry name" value="Mehydrof_redctse-like"/>
</dbReference>
<sequence>MKLIDLYNKKDFVFSIEIFPPKTDKGVEKLKSTLKGFRQFAPDYMSVTYGAGGTSRENTHEMAVHINHELGIPAMAHLTCVSHTADEIDKVLTSLKNRNIENVMALRGDPPVGTDRFVRPEGGYQYASELISAIRKHSSFAIGAAGYPEGHVENPDKEEDRIHLHEKIACGAQFIISQFFLDNIHFLRWRDLLRHEGVALPLIAGILPPTNWHSLQSMSAMCGVSIPKQLAQDLIKQEDDPEVCREIGFDHVERQLEELLSEGVEGVHLYALNRLETVERLGPQLQKASGESLNAVTV</sequence>
<protein>
    <submittedName>
        <fullName evidence="7">Uncharacterized protein</fullName>
    </submittedName>
</protein>
<proteinExistence type="inferred from homology"/>
<dbReference type="EMBL" id="UINC01003723">
    <property type="protein sequence ID" value="SVA08729.1"/>
    <property type="molecule type" value="Genomic_DNA"/>
</dbReference>
<evidence type="ECO:0000256" key="4">
    <source>
        <dbReference type="ARBA" id="ARBA00022630"/>
    </source>
</evidence>
<dbReference type="InterPro" id="IPR029041">
    <property type="entry name" value="FAD-linked_oxidoreductase-like"/>
</dbReference>